<dbReference type="Proteomes" id="UP000808215">
    <property type="component" value="Unassembled WGS sequence"/>
</dbReference>
<sequence>MDAVICVNEIWLATDPLDMRAGFDTALARVVKVFGAAHPHHAYRSPIAAPALRADPDLEALAEGYALLAWKNFGAASSIIIAPALSGRGRQNGMNTVEPI</sequence>
<protein>
    <submittedName>
        <fullName evidence="1">Uncharacterized protein</fullName>
    </submittedName>
</protein>
<evidence type="ECO:0000313" key="1">
    <source>
        <dbReference type="EMBL" id="MBJ9691507.1"/>
    </source>
</evidence>
<proteinExistence type="predicted"/>
<dbReference type="RefSeq" id="WP_162486633.1">
    <property type="nucleotide sequence ID" value="NZ_CADETD010000016.1"/>
</dbReference>
<comment type="caution">
    <text evidence="1">The sequence shown here is derived from an EMBL/GenBank/DDBJ whole genome shotgun (WGS) entry which is preliminary data.</text>
</comment>
<gene>
    <name evidence="1" type="ORF">I5589_31030</name>
</gene>
<evidence type="ECO:0000313" key="2">
    <source>
        <dbReference type="Proteomes" id="UP000808215"/>
    </source>
</evidence>
<accession>A0ABS1B525</accession>
<dbReference type="EMBL" id="JADVKH010000166">
    <property type="protein sequence ID" value="MBJ9691507.1"/>
    <property type="molecule type" value="Genomic_DNA"/>
</dbReference>
<keyword evidence="2" id="KW-1185">Reference proteome</keyword>
<name>A0ABS1B525_BURVI</name>
<dbReference type="GeneID" id="45684357"/>
<reference evidence="1 2" key="1">
    <citation type="submission" date="2020-11" db="EMBL/GenBank/DDBJ databases">
        <title>Enhanced detection system for hospital associated transmission using whole genome sequencing surveillance.</title>
        <authorList>
            <person name="Harrison L.H."/>
            <person name="Van Tyne D."/>
            <person name="Marsh J.W."/>
            <person name="Griffith M.P."/>
            <person name="Snyder D.J."/>
            <person name="Cooper V.S."/>
            <person name="Mustapha M."/>
        </authorList>
    </citation>
    <scope>NUCLEOTIDE SEQUENCE [LARGE SCALE GENOMIC DNA]</scope>
    <source>
        <strain evidence="1 2">BC00020</strain>
    </source>
</reference>
<organism evidence="1 2">
    <name type="scientific">Burkholderia vietnamiensis</name>
    <dbReference type="NCBI Taxonomy" id="60552"/>
    <lineage>
        <taxon>Bacteria</taxon>
        <taxon>Pseudomonadati</taxon>
        <taxon>Pseudomonadota</taxon>
        <taxon>Betaproteobacteria</taxon>
        <taxon>Burkholderiales</taxon>
        <taxon>Burkholderiaceae</taxon>
        <taxon>Burkholderia</taxon>
        <taxon>Burkholderia cepacia complex</taxon>
    </lineage>
</organism>